<comment type="caution">
    <text evidence="2">The sequence shown here is derived from an EMBL/GenBank/DDBJ whole genome shotgun (WGS) entry which is preliminary data.</text>
</comment>
<feature type="compositionally biased region" description="Basic and acidic residues" evidence="1">
    <location>
        <begin position="59"/>
        <end position="76"/>
    </location>
</feature>
<sequence length="76" mass="8615">MCATALDVRQETDVPELIPARMLNEFCYCPRLAYLEWVQGEFADNLETREGRFGHRRVDKPSAKEVPEAGESAGKD</sequence>
<proteinExistence type="predicted"/>
<name>X0U184_9ZZZZ</name>
<organism evidence="2">
    <name type="scientific">marine sediment metagenome</name>
    <dbReference type="NCBI Taxonomy" id="412755"/>
    <lineage>
        <taxon>unclassified sequences</taxon>
        <taxon>metagenomes</taxon>
        <taxon>ecological metagenomes</taxon>
    </lineage>
</organism>
<evidence type="ECO:0000313" key="2">
    <source>
        <dbReference type="EMBL" id="GAF93131.1"/>
    </source>
</evidence>
<feature type="region of interest" description="Disordered" evidence="1">
    <location>
        <begin position="53"/>
        <end position="76"/>
    </location>
</feature>
<gene>
    <name evidence="2" type="ORF">S01H1_22926</name>
</gene>
<dbReference type="InterPro" id="IPR011604">
    <property type="entry name" value="PDDEXK-like_dom_sf"/>
</dbReference>
<dbReference type="Gene3D" id="3.90.320.10">
    <property type="match status" value="1"/>
</dbReference>
<evidence type="ECO:0000256" key="1">
    <source>
        <dbReference type="SAM" id="MobiDB-lite"/>
    </source>
</evidence>
<accession>X0U184</accession>
<protein>
    <recommendedName>
        <fullName evidence="3">DUF83 domain-containing protein</fullName>
    </recommendedName>
</protein>
<dbReference type="AlphaFoldDB" id="X0U184"/>
<evidence type="ECO:0008006" key="3">
    <source>
        <dbReference type="Google" id="ProtNLM"/>
    </source>
</evidence>
<dbReference type="EMBL" id="BARS01013072">
    <property type="protein sequence ID" value="GAF93131.1"/>
    <property type="molecule type" value="Genomic_DNA"/>
</dbReference>
<reference evidence="2" key="1">
    <citation type="journal article" date="2014" name="Front. Microbiol.">
        <title>High frequency of phylogenetically diverse reductive dehalogenase-homologous genes in deep subseafloor sedimentary metagenomes.</title>
        <authorList>
            <person name="Kawai M."/>
            <person name="Futagami T."/>
            <person name="Toyoda A."/>
            <person name="Takaki Y."/>
            <person name="Nishi S."/>
            <person name="Hori S."/>
            <person name="Arai W."/>
            <person name="Tsubouchi T."/>
            <person name="Morono Y."/>
            <person name="Uchiyama I."/>
            <person name="Ito T."/>
            <person name="Fujiyama A."/>
            <person name="Inagaki F."/>
            <person name="Takami H."/>
        </authorList>
    </citation>
    <scope>NUCLEOTIDE SEQUENCE</scope>
    <source>
        <strain evidence="2">Expedition CK06-06</strain>
    </source>
</reference>
<feature type="non-terminal residue" evidence="2">
    <location>
        <position position="76"/>
    </location>
</feature>